<dbReference type="PANTHER" id="PTHR43081">
    <property type="entry name" value="ADENYLATE CYCLASE, TERMINAL-DIFFERENTIATION SPECIFIC-RELATED"/>
    <property type="match status" value="1"/>
</dbReference>
<dbReference type="EMBL" id="JAEKMH010000002">
    <property type="protein sequence ID" value="MBJ3785452.1"/>
    <property type="molecule type" value="Genomic_DNA"/>
</dbReference>
<dbReference type="SUPFAM" id="SSF55073">
    <property type="entry name" value="Nucleotide cyclase"/>
    <property type="match status" value="1"/>
</dbReference>
<dbReference type="CDD" id="cd07302">
    <property type="entry name" value="CHD"/>
    <property type="match status" value="1"/>
</dbReference>
<feature type="domain" description="Guanylate cyclase" evidence="2">
    <location>
        <begin position="450"/>
        <end position="578"/>
    </location>
</feature>
<proteinExistence type="predicted"/>
<dbReference type="Pfam" id="PF05226">
    <property type="entry name" value="CHASE2"/>
    <property type="match status" value="1"/>
</dbReference>
<keyword evidence="1" id="KW-0472">Membrane</keyword>
<organism evidence="3 4">
    <name type="scientific">Devosia sediminis</name>
    <dbReference type="NCBI Taxonomy" id="2798801"/>
    <lineage>
        <taxon>Bacteria</taxon>
        <taxon>Pseudomonadati</taxon>
        <taxon>Pseudomonadota</taxon>
        <taxon>Alphaproteobacteria</taxon>
        <taxon>Hyphomicrobiales</taxon>
        <taxon>Devosiaceae</taxon>
        <taxon>Devosia</taxon>
    </lineage>
</organism>
<feature type="transmembrane region" description="Helical" evidence="1">
    <location>
        <begin position="361"/>
        <end position="379"/>
    </location>
</feature>
<dbReference type="Gene3D" id="3.30.70.1230">
    <property type="entry name" value="Nucleotide cyclase"/>
    <property type="match status" value="1"/>
</dbReference>
<keyword evidence="1" id="KW-0812">Transmembrane</keyword>
<evidence type="ECO:0000259" key="2">
    <source>
        <dbReference type="PROSITE" id="PS50125"/>
    </source>
</evidence>
<comment type="caution">
    <text evidence="3">The sequence shown here is derived from an EMBL/GenBank/DDBJ whole genome shotgun (WGS) entry which is preliminary data.</text>
</comment>
<keyword evidence="1" id="KW-1133">Transmembrane helix</keyword>
<name>A0A934IW55_9HYPH</name>
<dbReference type="InterPro" id="IPR001054">
    <property type="entry name" value="A/G_cyclase"/>
</dbReference>
<dbReference type="SMART" id="SM00044">
    <property type="entry name" value="CYCc"/>
    <property type="match status" value="1"/>
</dbReference>
<evidence type="ECO:0000313" key="4">
    <source>
        <dbReference type="Proteomes" id="UP000602124"/>
    </source>
</evidence>
<evidence type="ECO:0000256" key="1">
    <source>
        <dbReference type="SAM" id="Phobius"/>
    </source>
</evidence>
<dbReference type="InterPro" id="IPR050697">
    <property type="entry name" value="Adenylyl/Guanylyl_Cyclase_3/4"/>
</dbReference>
<dbReference type="InterPro" id="IPR029787">
    <property type="entry name" value="Nucleotide_cyclase"/>
</dbReference>
<feature type="transmembrane region" description="Helical" evidence="1">
    <location>
        <begin position="391"/>
        <end position="409"/>
    </location>
</feature>
<dbReference type="PROSITE" id="PS50125">
    <property type="entry name" value="GUANYLATE_CYCLASE_2"/>
    <property type="match status" value="1"/>
</dbReference>
<reference evidence="3" key="1">
    <citation type="submission" date="2020-12" db="EMBL/GenBank/DDBJ databases">
        <title>Devosia sp. MSA67 isolated from Mo River.</title>
        <authorList>
            <person name="Ma F."/>
            <person name="Zi Z."/>
        </authorList>
    </citation>
    <scope>NUCLEOTIDE SEQUENCE</scope>
    <source>
        <strain evidence="3">MSA67</strain>
    </source>
</reference>
<accession>A0A934IW55</accession>
<dbReference type="GO" id="GO:0006171">
    <property type="term" value="P:cAMP biosynthetic process"/>
    <property type="evidence" value="ECO:0007669"/>
    <property type="project" value="TreeGrafter"/>
</dbReference>
<protein>
    <submittedName>
        <fullName evidence="3">Adenylate/guanylate cyclase domain-containing protein</fullName>
    </submittedName>
</protein>
<dbReference type="SMART" id="SM01080">
    <property type="entry name" value="CHASE2"/>
    <property type="match status" value="1"/>
</dbReference>
<sequence length="694" mass="73020">MGRRGWLALLFGIAAISGLVLLRAADPYMLVVAREATFDTFQQWRPREAPRDLPIRIIDIDETSLADVGQWPWPRSTMATLSQRLTELGAAAVTFDLLFSEPDRLSPAAGTDHDAQFAAALGAGPTVLSLAQSARAAGTDLASKSGLAMTGTDPLASLPELGGAAQPLKVLVDAAAGLGVASLDRDGSGVARRLPMLWRNGDAVLPTLSAEALRVALGVSTLVVIGDSAGAGTVEQLRIGDFAVPTGPSGDIWLYYRHLPPDIYIPARDLLADGYAGLEPLVSGHIVLIGASASGLLDIRNSPLGVAVPGVAIHAQALEQMLTQTYLQRADWVAGLEIAIFALAGLLIVLAVIITGPVAGLAVTLAVAGVVAAISWWAFSVPRLLIDPSFALLGALLLYAAMAFFRFAVTDADRRRIRRAFAHYVEPSLLTRIEADDRLLRLGGDVRELTVMFSDVRNFSALAERTEPTTLVAILNRLFAALGTAIVGQQGTIDKFMGDAVMAFWNAPVDVARHAERACLAALDMRAALERLNATEREPIAIGIGIASGPALVGNMGFETRFDYSCIGDTVNVASRIEGLCRAVGHDILVASSTVVAAPELAFLPAGSLGLKGMSGRESIHVLVGNAAMRQSPEFAELALAHAAFVDDLAGGRDHAQSLDACRRAALAVDARLGSFYAACEQRIGDFRAGALVV</sequence>
<feature type="transmembrane region" description="Helical" evidence="1">
    <location>
        <begin position="332"/>
        <end position="354"/>
    </location>
</feature>
<dbReference type="Proteomes" id="UP000602124">
    <property type="component" value="Unassembled WGS sequence"/>
</dbReference>
<evidence type="ECO:0000313" key="3">
    <source>
        <dbReference type="EMBL" id="MBJ3785452.1"/>
    </source>
</evidence>
<dbReference type="PANTHER" id="PTHR43081:SF1">
    <property type="entry name" value="ADENYLATE CYCLASE, TERMINAL-DIFFERENTIATION SPECIFIC"/>
    <property type="match status" value="1"/>
</dbReference>
<dbReference type="GO" id="GO:0004016">
    <property type="term" value="F:adenylate cyclase activity"/>
    <property type="evidence" value="ECO:0007669"/>
    <property type="project" value="UniProtKB-ARBA"/>
</dbReference>
<dbReference type="AlphaFoldDB" id="A0A934IW55"/>
<dbReference type="Pfam" id="PF00211">
    <property type="entry name" value="Guanylate_cyc"/>
    <property type="match status" value="1"/>
</dbReference>
<gene>
    <name evidence="3" type="ORF">JEQ47_12015</name>
</gene>
<dbReference type="GO" id="GO:0035556">
    <property type="term" value="P:intracellular signal transduction"/>
    <property type="evidence" value="ECO:0007669"/>
    <property type="project" value="InterPro"/>
</dbReference>
<dbReference type="RefSeq" id="WP_198876630.1">
    <property type="nucleotide sequence ID" value="NZ_JAEKMH010000002.1"/>
</dbReference>
<keyword evidence="4" id="KW-1185">Reference proteome</keyword>
<dbReference type="InterPro" id="IPR007890">
    <property type="entry name" value="CHASE2"/>
</dbReference>